<feature type="region of interest" description="Disordered" evidence="1">
    <location>
        <begin position="1"/>
        <end position="25"/>
    </location>
</feature>
<proteinExistence type="predicted"/>
<keyword evidence="3" id="KW-1185">Reference proteome</keyword>
<accession>A0AAX4K100</accession>
<evidence type="ECO:0000256" key="1">
    <source>
        <dbReference type="SAM" id="MobiDB-lite"/>
    </source>
</evidence>
<dbReference type="GeneID" id="91096411"/>
<organism evidence="2 3">
    <name type="scientific">Kwoniella dendrophila CBS 6074</name>
    <dbReference type="NCBI Taxonomy" id="1295534"/>
    <lineage>
        <taxon>Eukaryota</taxon>
        <taxon>Fungi</taxon>
        <taxon>Dikarya</taxon>
        <taxon>Basidiomycota</taxon>
        <taxon>Agaricomycotina</taxon>
        <taxon>Tremellomycetes</taxon>
        <taxon>Tremellales</taxon>
        <taxon>Cryptococcaceae</taxon>
        <taxon>Kwoniella</taxon>
    </lineage>
</organism>
<evidence type="ECO:0000313" key="2">
    <source>
        <dbReference type="EMBL" id="WWC90804.1"/>
    </source>
</evidence>
<name>A0AAX4K100_9TREE</name>
<reference evidence="2 3" key="1">
    <citation type="submission" date="2024-01" db="EMBL/GenBank/DDBJ databases">
        <title>Comparative genomics of Cryptococcus and Kwoniella reveals pathogenesis evolution and contrasting modes of karyotype evolution via chromosome fusion or intercentromeric recombination.</title>
        <authorList>
            <person name="Coelho M.A."/>
            <person name="David-Palma M."/>
            <person name="Shea T."/>
            <person name="Bowers K."/>
            <person name="McGinley-Smith S."/>
            <person name="Mohammad A.W."/>
            <person name="Gnirke A."/>
            <person name="Yurkov A.M."/>
            <person name="Nowrousian M."/>
            <person name="Sun S."/>
            <person name="Cuomo C.A."/>
            <person name="Heitman J."/>
        </authorList>
    </citation>
    <scope>NUCLEOTIDE SEQUENCE [LARGE SCALE GENOMIC DNA]</scope>
    <source>
        <strain evidence="2 3">CBS 6074</strain>
    </source>
</reference>
<feature type="compositionally biased region" description="Low complexity" evidence="1">
    <location>
        <begin position="13"/>
        <end position="25"/>
    </location>
</feature>
<dbReference type="EMBL" id="CP144104">
    <property type="protein sequence ID" value="WWC90804.1"/>
    <property type="molecule type" value="Genomic_DNA"/>
</dbReference>
<evidence type="ECO:0008006" key="4">
    <source>
        <dbReference type="Google" id="ProtNLM"/>
    </source>
</evidence>
<protein>
    <recommendedName>
        <fullName evidence="4">FAR1 domain-containing protein</fullName>
    </recommendedName>
</protein>
<evidence type="ECO:0000313" key="3">
    <source>
        <dbReference type="Proteomes" id="UP001355207"/>
    </source>
</evidence>
<dbReference type="Proteomes" id="UP001355207">
    <property type="component" value="Chromosome 7"/>
</dbReference>
<gene>
    <name evidence="2" type="ORF">L201_005741</name>
</gene>
<dbReference type="AlphaFoldDB" id="A0AAX4K100"/>
<feature type="region of interest" description="Disordered" evidence="1">
    <location>
        <begin position="292"/>
        <end position="314"/>
    </location>
</feature>
<dbReference type="RefSeq" id="XP_066077567.1">
    <property type="nucleotide sequence ID" value="XM_066221470.1"/>
</dbReference>
<sequence length="381" mass="44646">MDLPQMGTKDGVSSSSSSTTLSSSLTSQISETPKIEFVKGLATKDFWSIEYELNVYAKTQGYRYVLGKQGVPSKKNRRNFRLICGHYNERISDTNTKELKSGYKTDCQHALLFKQTDIENFDRCKGPFELDLSVLISPHNHPPYQKFMDKPIPTKEERKLKFQERQAHKRKTQDRNHFSGDVTVINQHTQPHSTLENTINRSVKPEIDELEIIDLTAIFDSDDEEEEKDYMVKTTESLKYQIQQLGEEDKRLQLDLDMFKSSKDLLVSDNNQLKADLEESKAKEEQLQADLNELREKESQSRANLNDTREQLRRSREEITEYDAIHKTMNNLNEQYQNERDDYKKQLDDLKEMVKLKLEFDQADKEHNEKKRKLEKFFGAL</sequence>